<evidence type="ECO:0000313" key="7">
    <source>
        <dbReference type="Proteomes" id="UP000730591"/>
    </source>
</evidence>
<dbReference type="PANTHER" id="PTHR30146">
    <property type="entry name" value="LACI-RELATED TRANSCRIPTIONAL REPRESSOR"/>
    <property type="match status" value="1"/>
</dbReference>
<dbReference type="InterPro" id="IPR010982">
    <property type="entry name" value="Lambda_DNA-bd_dom_sf"/>
</dbReference>
<dbReference type="PANTHER" id="PTHR30146:SF109">
    <property type="entry name" value="HTH-TYPE TRANSCRIPTIONAL REGULATOR GALS"/>
    <property type="match status" value="1"/>
</dbReference>
<keyword evidence="7" id="KW-1185">Reference proteome</keyword>
<dbReference type="SUPFAM" id="SSF53822">
    <property type="entry name" value="Periplasmic binding protein-like I"/>
    <property type="match status" value="1"/>
</dbReference>
<feature type="compositionally biased region" description="Basic and acidic residues" evidence="4">
    <location>
        <begin position="357"/>
        <end position="366"/>
    </location>
</feature>
<dbReference type="Gene3D" id="3.40.50.2300">
    <property type="match status" value="2"/>
</dbReference>
<keyword evidence="2" id="KW-0238">DNA-binding</keyword>
<dbReference type="SUPFAM" id="SSF47413">
    <property type="entry name" value="lambda repressor-like DNA-binding domains"/>
    <property type="match status" value="1"/>
</dbReference>
<dbReference type="Pfam" id="PF00356">
    <property type="entry name" value="LacI"/>
    <property type="match status" value="1"/>
</dbReference>
<evidence type="ECO:0000256" key="3">
    <source>
        <dbReference type="ARBA" id="ARBA00023163"/>
    </source>
</evidence>
<feature type="domain" description="HTH lacI-type" evidence="5">
    <location>
        <begin position="10"/>
        <end position="64"/>
    </location>
</feature>
<dbReference type="Proteomes" id="UP000730591">
    <property type="component" value="Unassembled WGS sequence"/>
</dbReference>
<sequence>MARGTGPIRATLSDVAARAGVSRQTVSNVLNTPEVVRPATRERVLRAVAELDYQPNTAARRLRTHRSHVLGLRMPEVGDGVSGEILDRYLHALAKEAQRAGMRIMLFAADDEEAEIREYRTLLATAGLDGFALTHTYPGDGRVRWLREHRVPFVTFGRPRGEQDDPPGAEPHPWVDVDGYAGTRMATEHLLELGHRRIGFLGWPDGSGPGDDRRAGWYAALRAAGLSEGAPEERTEEGVSPGTGAAARMLADPAVTALVCVSDSLALGALAAARDLSLTAPDRPPVAVTGFDDTPVARAVGLTSVAQPVEAVAARTVELLLAQIPGAARPASPGAGVGRGGRRDQERSSFLVTPRLVVRESSRPAR</sequence>
<evidence type="ECO:0000313" key="6">
    <source>
        <dbReference type="EMBL" id="NJP52279.1"/>
    </source>
</evidence>
<dbReference type="PROSITE" id="PS00356">
    <property type="entry name" value="HTH_LACI_1"/>
    <property type="match status" value="1"/>
</dbReference>
<dbReference type="InterPro" id="IPR028082">
    <property type="entry name" value="Peripla_BP_I"/>
</dbReference>
<evidence type="ECO:0000256" key="4">
    <source>
        <dbReference type="SAM" id="MobiDB-lite"/>
    </source>
</evidence>
<reference evidence="6 7" key="1">
    <citation type="submission" date="2020-03" db="EMBL/GenBank/DDBJ databases">
        <title>WGS of actinomycetes isolated from Thailand.</title>
        <authorList>
            <person name="Thawai C."/>
        </authorList>
    </citation>
    <scope>NUCLEOTIDE SEQUENCE [LARGE SCALE GENOMIC DNA]</scope>
    <source>
        <strain evidence="6 7">SBST2-5</strain>
    </source>
</reference>
<dbReference type="InterPro" id="IPR046335">
    <property type="entry name" value="LacI/GalR-like_sensor"/>
</dbReference>
<name>A0ABX1A744_9ACTN</name>
<keyword evidence="3" id="KW-0804">Transcription</keyword>
<evidence type="ECO:0000256" key="2">
    <source>
        <dbReference type="ARBA" id="ARBA00023125"/>
    </source>
</evidence>
<proteinExistence type="predicted"/>
<keyword evidence="1" id="KW-0805">Transcription regulation</keyword>
<gene>
    <name evidence="6" type="ORF">HCJ93_20030</name>
</gene>
<dbReference type="Gene3D" id="1.10.260.40">
    <property type="entry name" value="lambda repressor-like DNA-binding domains"/>
    <property type="match status" value="1"/>
</dbReference>
<organism evidence="6 7">
    <name type="scientific">Streptomyces composti</name>
    <dbReference type="NCBI Taxonomy" id="2720025"/>
    <lineage>
        <taxon>Bacteria</taxon>
        <taxon>Bacillati</taxon>
        <taxon>Actinomycetota</taxon>
        <taxon>Actinomycetes</taxon>
        <taxon>Kitasatosporales</taxon>
        <taxon>Streptomycetaceae</taxon>
        <taxon>Streptomyces</taxon>
    </lineage>
</organism>
<evidence type="ECO:0000259" key="5">
    <source>
        <dbReference type="PROSITE" id="PS50932"/>
    </source>
</evidence>
<feature type="region of interest" description="Disordered" evidence="4">
    <location>
        <begin position="327"/>
        <end position="366"/>
    </location>
</feature>
<dbReference type="Pfam" id="PF13377">
    <property type="entry name" value="Peripla_BP_3"/>
    <property type="match status" value="1"/>
</dbReference>
<protein>
    <submittedName>
        <fullName evidence="6">LacI family transcriptional regulator</fullName>
    </submittedName>
</protein>
<evidence type="ECO:0000256" key="1">
    <source>
        <dbReference type="ARBA" id="ARBA00023015"/>
    </source>
</evidence>
<dbReference type="SMART" id="SM00354">
    <property type="entry name" value="HTH_LACI"/>
    <property type="match status" value="1"/>
</dbReference>
<dbReference type="CDD" id="cd01392">
    <property type="entry name" value="HTH_LacI"/>
    <property type="match status" value="1"/>
</dbReference>
<accession>A0ABX1A744</accession>
<dbReference type="PROSITE" id="PS50932">
    <property type="entry name" value="HTH_LACI_2"/>
    <property type="match status" value="1"/>
</dbReference>
<dbReference type="EMBL" id="JAATEM010000024">
    <property type="protein sequence ID" value="NJP52279.1"/>
    <property type="molecule type" value="Genomic_DNA"/>
</dbReference>
<dbReference type="InterPro" id="IPR000843">
    <property type="entry name" value="HTH_LacI"/>
</dbReference>
<comment type="caution">
    <text evidence="6">The sequence shown here is derived from an EMBL/GenBank/DDBJ whole genome shotgun (WGS) entry which is preliminary data.</text>
</comment>